<dbReference type="PROSITE" id="PS51857">
    <property type="entry name" value="CSD_2"/>
    <property type="match status" value="1"/>
</dbReference>
<dbReference type="EMBL" id="JBHLUB010000031">
    <property type="protein sequence ID" value="MFC0582594.1"/>
    <property type="molecule type" value="Genomic_DNA"/>
</dbReference>
<dbReference type="PRINTS" id="PR00050">
    <property type="entry name" value="COLDSHOCK"/>
</dbReference>
<dbReference type="InterPro" id="IPR011129">
    <property type="entry name" value="CSD"/>
</dbReference>
<comment type="subcellular location">
    <subcellularLocation>
        <location evidence="1 3">Cytoplasm</location>
    </subcellularLocation>
</comment>
<dbReference type="InterPro" id="IPR019844">
    <property type="entry name" value="CSD_CS"/>
</dbReference>
<dbReference type="SUPFAM" id="SSF50249">
    <property type="entry name" value="Nucleic acid-binding proteins"/>
    <property type="match status" value="1"/>
</dbReference>
<accession>A0ABV6PBU2</accession>
<dbReference type="InterPro" id="IPR050181">
    <property type="entry name" value="Cold_shock_domain"/>
</dbReference>
<name>A0ABV6PBU2_9MICC</name>
<evidence type="ECO:0000313" key="5">
    <source>
        <dbReference type="EMBL" id="MFC0582594.1"/>
    </source>
</evidence>
<evidence type="ECO:0000259" key="4">
    <source>
        <dbReference type="PROSITE" id="PS51857"/>
    </source>
</evidence>
<dbReference type="Proteomes" id="UP001589862">
    <property type="component" value="Unassembled WGS sequence"/>
</dbReference>
<dbReference type="InterPro" id="IPR012340">
    <property type="entry name" value="NA-bd_OB-fold"/>
</dbReference>
<proteinExistence type="predicted"/>
<evidence type="ECO:0000256" key="2">
    <source>
        <dbReference type="ARBA" id="ARBA00022490"/>
    </source>
</evidence>
<dbReference type="PROSITE" id="PS00352">
    <property type="entry name" value="CSD_1"/>
    <property type="match status" value="1"/>
</dbReference>
<dbReference type="InterPro" id="IPR012156">
    <property type="entry name" value="Cold_shock_CspA"/>
</dbReference>
<evidence type="ECO:0000313" key="6">
    <source>
        <dbReference type="Proteomes" id="UP001589862"/>
    </source>
</evidence>
<dbReference type="Pfam" id="PF00313">
    <property type="entry name" value="CSD"/>
    <property type="match status" value="1"/>
</dbReference>
<evidence type="ECO:0000256" key="3">
    <source>
        <dbReference type="RuleBase" id="RU000408"/>
    </source>
</evidence>
<dbReference type="PANTHER" id="PTHR11544">
    <property type="entry name" value="COLD SHOCK DOMAIN CONTAINING PROTEINS"/>
    <property type="match status" value="1"/>
</dbReference>
<dbReference type="InterPro" id="IPR002059">
    <property type="entry name" value="CSP_DNA-bd"/>
</dbReference>
<comment type="caution">
    <text evidence="5">The sequence shown here is derived from an EMBL/GenBank/DDBJ whole genome shotgun (WGS) entry which is preliminary data.</text>
</comment>
<feature type="domain" description="CSD" evidence="4">
    <location>
        <begin position="11"/>
        <end position="76"/>
    </location>
</feature>
<dbReference type="Gene3D" id="2.40.50.140">
    <property type="entry name" value="Nucleic acid-binding proteins"/>
    <property type="match status" value="1"/>
</dbReference>
<dbReference type="PIRSF" id="PIRSF002599">
    <property type="entry name" value="Cold_shock_A"/>
    <property type="match status" value="1"/>
</dbReference>
<dbReference type="RefSeq" id="WP_377459872.1">
    <property type="nucleotide sequence ID" value="NZ_JBHLUB010000031.1"/>
</dbReference>
<dbReference type="SMART" id="SM00357">
    <property type="entry name" value="CSP"/>
    <property type="match status" value="1"/>
</dbReference>
<dbReference type="CDD" id="cd04458">
    <property type="entry name" value="CSP_CDS"/>
    <property type="match status" value="1"/>
</dbReference>
<keyword evidence="2" id="KW-0963">Cytoplasm</keyword>
<protein>
    <submittedName>
        <fullName evidence="5">Cold-shock protein</fullName>
    </submittedName>
</protein>
<reference evidence="5 6" key="1">
    <citation type="submission" date="2024-09" db="EMBL/GenBank/DDBJ databases">
        <authorList>
            <person name="Sun Q."/>
            <person name="Mori K."/>
        </authorList>
    </citation>
    <scope>NUCLEOTIDE SEQUENCE [LARGE SCALE GENOMIC DNA]</scope>
    <source>
        <strain evidence="5 6">NCAIM B.02604</strain>
    </source>
</reference>
<gene>
    <name evidence="5" type="ORF">ACFFFR_09420</name>
</gene>
<organism evidence="5 6">
    <name type="scientific">Micrococcoides hystricis</name>
    <dbReference type="NCBI Taxonomy" id="1572761"/>
    <lineage>
        <taxon>Bacteria</taxon>
        <taxon>Bacillati</taxon>
        <taxon>Actinomycetota</taxon>
        <taxon>Actinomycetes</taxon>
        <taxon>Micrococcales</taxon>
        <taxon>Micrococcaceae</taxon>
        <taxon>Micrococcoides</taxon>
    </lineage>
</organism>
<sequence>MTDNSVSSPVDLDGTVQWFNSEKGYGFLKPAAGGEDVFVHYSNIEVQGFAALTEGQQVTYQLGEGPKGPTATNVRPV</sequence>
<keyword evidence="6" id="KW-1185">Reference proteome</keyword>
<evidence type="ECO:0000256" key="1">
    <source>
        <dbReference type="ARBA" id="ARBA00004496"/>
    </source>
</evidence>